<gene>
    <name evidence="2" type="ORF">GU926_00285</name>
</gene>
<name>A0A6P1NZH8_9BACT</name>
<dbReference type="Proteomes" id="UP000464214">
    <property type="component" value="Chromosome"/>
</dbReference>
<dbReference type="AlphaFoldDB" id="A0A6P1NZH8"/>
<feature type="region of interest" description="Disordered" evidence="1">
    <location>
        <begin position="115"/>
        <end position="136"/>
    </location>
</feature>
<protein>
    <submittedName>
        <fullName evidence="2">Uncharacterized protein</fullName>
    </submittedName>
</protein>
<accession>A0A6P1NZH8</accession>
<dbReference type="RefSeq" id="WP_160687903.1">
    <property type="nucleotide sequence ID" value="NZ_CP047897.1"/>
</dbReference>
<sequence length="136" mass="14538">MWQPISRQMHGLAEAGYIPAVASAPESVGFTEQETATTLCRAIGGMALVSALVTKAEWGVVQAVPYKVHLGIDAATSLFALAAPWLFGFSRHEKARNTFLAMGMTGLVVGALSRPEEMDPGKERSLRRKAEALPAL</sequence>
<proteinExistence type="predicted"/>
<dbReference type="KEGG" id="nib:GU926_00285"/>
<evidence type="ECO:0000313" key="3">
    <source>
        <dbReference type="Proteomes" id="UP000464214"/>
    </source>
</evidence>
<evidence type="ECO:0000256" key="1">
    <source>
        <dbReference type="SAM" id="MobiDB-lite"/>
    </source>
</evidence>
<dbReference type="EMBL" id="CP047897">
    <property type="protein sequence ID" value="QHL85962.1"/>
    <property type="molecule type" value="Genomic_DNA"/>
</dbReference>
<evidence type="ECO:0000313" key="2">
    <source>
        <dbReference type="EMBL" id="QHL85962.1"/>
    </source>
</evidence>
<reference evidence="2 3" key="1">
    <citation type="submission" date="2020-01" db="EMBL/GenBank/DDBJ databases">
        <authorList>
            <person name="Kim M."/>
        </authorList>
    </citation>
    <scope>NUCLEOTIDE SEQUENCE [LARGE SCALE GENOMIC DNA]</scope>
    <source>
        <strain evidence="2 3">BT10</strain>
    </source>
</reference>
<keyword evidence="3" id="KW-1185">Reference proteome</keyword>
<organism evidence="2 3">
    <name type="scientific">Nibribacter ruber</name>
    <dbReference type="NCBI Taxonomy" id="2698458"/>
    <lineage>
        <taxon>Bacteria</taxon>
        <taxon>Pseudomonadati</taxon>
        <taxon>Bacteroidota</taxon>
        <taxon>Cytophagia</taxon>
        <taxon>Cytophagales</taxon>
        <taxon>Hymenobacteraceae</taxon>
        <taxon>Nibribacter</taxon>
    </lineage>
</organism>